<feature type="region of interest" description="Disordered" evidence="1">
    <location>
        <begin position="196"/>
        <end position="235"/>
    </location>
</feature>
<protein>
    <submittedName>
        <fullName evidence="2">Uncharacterized protein</fullName>
    </submittedName>
</protein>
<dbReference type="OrthoDB" id="10655809at2759"/>
<evidence type="ECO:0000256" key="1">
    <source>
        <dbReference type="SAM" id="MobiDB-lite"/>
    </source>
</evidence>
<evidence type="ECO:0000313" key="2">
    <source>
        <dbReference type="EMBL" id="CAG9857414.1"/>
    </source>
</evidence>
<reference evidence="2" key="1">
    <citation type="submission" date="2022-01" db="EMBL/GenBank/DDBJ databases">
        <authorList>
            <person name="King R."/>
        </authorList>
    </citation>
    <scope>NUCLEOTIDE SEQUENCE</scope>
</reference>
<proteinExistence type="predicted"/>
<gene>
    <name evidence="2" type="ORF">PHYEVI_LOCUS3819</name>
</gene>
<name>A0A9N9TJJ2_PHYSR</name>
<feature type="region of interest" description="Disordered" evidence="1">
    <location>
        <begin position="128"/>
        <end position="167"/>
    </location>
</feature>
<dbReference type="EMBL" id="OU900107">
    <property type="protein sequence ID" value="CAG9857414.1"/>
    <property type="molecule type" value="Genomic_DNA"/>
</dbReference>
<organism evidence="2 3">
    <name type="scientific">Phyllotreta striolata</name>
    <name type="common">Striped flea beetle</name>
    <name type="synonym">Crioceris striolata</name>
    <dbReference type="NCBI Taxonomy" id="444603"/>
    <lineage>
        <taxon>Eukaryota</taxon>
        <taxon>Metazoa</taxon>
        <taxon>Ecdysozoa</taxon>
        <taxon>Arthropoda</taxon>
        <taxon>Hexapoda</taxon>
        <taxon>Insecta</taxon>
        <taxon>Pterygota</taxon>
        <taxon>Neoptera</taxon>
        <taxon>Endopterygota</taxon>
        <taxon>Coleoptera</taxon>
        <taxon>Polyphaga</taxon>
        <taxon>Cucujiformia</taxon>
        <taxon>Chrysomeloidea</taxon>
        <taxon>Chrysomelidae</taxon>
        <taxon>Galerucinae</taxon>
        <taxon>Alticini</taxon>
        <taxon>Phyllotreta</taxon>
    </lineage>
</organism>
<evidence type="ECO:0000313" key="3">
    <source>
        <dbReference type="Proteomes" id="UP001153712"/>
    </source>
</evidence>
<sequence>MIVLRPVSPVTSMKNDEDDDEPASPEPGPSSSEGSLDEHPRPHNPSTGLAYIKHLVQMKLQTLGVISTVPVQAESETRLRKQRSVEDVTAYQEDYDYSPEGTTDTSSQSSYLNLDELTNGAIFTNGDSASLSSAPDPAPRTREVGTSTSVSMTEGPWIGRDSAPAPRQAREVTIGDDVPMRQYLYELTTALYLAAPRGAPGGQWAPDEADGPGNPRIRHQGTSTTPENFQGDFYG</sequence>
<keyword evidence="3" id="KW-1185">Reference proteome</keyword>
<accession>A0A9N9TJJ2</accession>
<dbReference type="AlphaFoldDB" id="A0A9N9TJJ2"/>
<dbReference type="Proteomes" id="UP001153712">
    <property type="component" value="Chromosome 14"/>
</dbReference>
<feature type="region of interest" description="Disordered" evidence="1">
    <location>
        <begin position="1"/>
        <end position="49"/>
    </location>
</feature>